<keyword evidence="2" id="KW-1185">Reference proteome</keyword>
<proteinExistence type="predicted"/>
<evidence type="ECO:0000313" key="1">
    <source>
        <dbReference type="EMBL" id="KAI3376355.1"/>
    </source>
</evidence>
<comment type="caution">
    <text evidence="1">The sequence shown here is derived from an EMBL/GenBank/DDBJ whole genome shotgun (WGS) entry which is preliminary data.</text>
</comment>
<reference evidence="1" key="1">
    <citation type="submission" date="2022-04" db="EMBL/GenBank/DDBJ databases">
        <title>Jade perch genome.</title>
        <authorList>
            <person name="Chao B."/>
        </authorList>
    </citation>
    <scope>NUCLEOTIDE SEQUENCE</scope>
    <source>
        <strain evidence="1">CB-2022</strain>
    </source>
</reference>
<sequence>MNLTHKEKYHGLLNQGATCYLNSVLQVLFMTKEFREAVERYTSENPDTECIDGHLTNLFGDLKEHAAYTFNITKKLGIDRESVFFFYLIMYTLNKSQYGHFSILYPFSRPVFEQRDAAEYFEKILNLTSPEASEIFHGQLTHKTICSACGESTDTNGTFWHLPLALVDSFSVYSVVNGIDEYFRDSYFRGENQMYCDRCDDKRDGTIKCEIKHHPDVLVLLLKRFEFNYDYMTYVKNNCPVDVPRSLQIPQNQTYELYAVVDHFGDLRSGHYTAIIESQDDEKWYNFNDERVTPLSYQPFQVDNIQRSNSAYLLFYRKKNEHAADTCTQDFREVSTPGGFPPAISGMQDQCQDTVNIKEREDVRRVAVVGNDTAVAVFINIIEETGTEYVTKYGDRFIEEGLPPDPSYNAKHQGDRVCARESRPNSHQEHDEEKNDLHPQDTLTQKMTDMAKSIRDEGGDLGGNVEEDEQTEMKTIICVKDEDNDSKHTHMDGNMEEYEQSQRRGNTSEHQDNEGLADIRQNMYEDLGAKHKVEQHYGLKPGSVDTQEGEEGMETNVEINKERETKNNETEITSRSSKHLTKYDLCKDRDSEVDDSKQNKPKDDQRGEQGSSQRSKRYEQQREKKLEDKGVRDKNRRDAKYAQSMTRTRTYTSEGVEDQDERVDDVGQKRLRKDPEHEQCRVTSTTHEDISVDKHGGEERDGDSKQNKPKDDQRSERGSSQRSKRCEQQDAGVARQAKGWEKTGYNECVEDRVASCHSKAGLAASRELIENVEETKQGHHQPTVKTGINDHQAEGRPGSKRSKIYHGKIIEEERRETAGGTQRSSKTRNIRIETVKEPSQGGIKSCVQYDDDPKTDANVILTSGVCSLQLHESPLPKAHTQRSKSPTDAQVQTGMKRVKEKSTHGKKRRWWRRSSPLKKRSKAAILQSSSQCSREKNKRKQSTGCFPLFRKSCKNAEYTSESD</sequence>
<dbReference type="Proteomes" id="UP000831701">
    <property type="component" value="Chromosome 2"/>
</dbReference>
<dbReference type="EMBL" id="CM041532">
    <property type="protein sequence ID" value="KAI3376355.1"/>
    <property type="molecule type" value="Genomic_DNA"/>
</dbReference>
<evidence type="ECO:0000313" key="2">
    <source>
        <dbReference type="Proteomes" id="UP000831701"/>
    </source>
</evidence>
<protein>
    <submittedName>
        <fullName evidence="1">Uncharacterized protein</fullName>
    </submittedName>
</protein>
<name>A0ACB8X7S8_9TELE</name>
<gene>
    <name evidence="1" type="ORF">L3Q82_016839</name>
</gene>
<organism evidence="1 2">
    <name type="scientific">Scortum barcoo</name>
    <name type="common">barcoo grunter</name>
    <dbReference type="NCBI Taxonomy" id="214431"/>
    <lineage>
        <taxon>Eukaryota</taxon>
        <taxon>Metazoa</taxon>
        <taxon>Chordata</taxon>
        <taxon>Craniata</taxon>
        <taxon>Vertebrata</taxon>
        <taxon>Euteleostomi</taxon>
        <taxon>Actinopterygii</taxon>
        <taxon>Neopterygii</taxon>
        <taxon>Teleostei</taxon>
        <taxon>Neoteleostei</taxon>
        <taxon>Acanthomorphata</taxon>
        <taxon>Eupercaria</taxon>
        <taxon>Centrarchiformes</taxon>
        <taxon>Terapontoidei</taxon>
        <taxon>Terapontidae</taxon>
        <taxon>Scortum</taxon>
    </lineage>
</organism>
<accession>A0ACB8X7S8</accession>